<dbReference type="InterPro" id="IPR037914">
    <property type="entry name" value="SpoVT-AbrB_sf"/>
</dbReference>
<keyword evidence="5 7" id="KW-0238">DNA-binding</keyword>
<dbReference type="PROSITE" id="PS51740">
    <property type="entry name" value="SPOVT_ABRB"/>
    <property type="match status" value="2"/>
</dbReference>
<comment type="similarity">
    <text evidence="7">Belongs to the MraZ family.</text>
</comment>
<gene>
    <name evidence="7" type="primary">mraZ</name>
    <name evidence="9" type="ORF">SAMN05216236_108131</name>
</gene>
<evidence type="ECO:0000256" key="4">
    <source>
        <dbReference type="ARBA" id="ARBA00023015"/>
    </source>
</evidence>
<dbReference type="GO" id="GO:0003700">
    <property type="term" value="F:DNA-binding transcription factor activity"/>
    <property type="evidence" value="ECO:0007669"/>
    <property type="project" value="UniProtKB-UniRule"/>
</dbReference>
<proteinExistence type="inferred from homology"/>
<sequence>MGRRFRGESQHKVDAKGRVSIPASFRRVLEAGDPNWKSGESPELVIVYGDHRRTYLECYTMEAIDEVDAKIDALPRGSMQRKMLQRMFHGQSFPTNVDETGRLVLPAKLRSKIGLDGEAFFIAAGDTFQIWNPTTYEEEELAKAEAWLDELPDDFDPLVYLDGAQPDGAGEG</sequence>
<name>A0A1I7B4E6_9RHOB</name>
<dbReference type="GO" id="GO:0005737">
    <property type="term" value="C:cytoplasm"/>
    <property type="evidence" value="ECO:0007669"/>
    <property type="project" value="UniProtKB-UniRule"/>
</dbReference>
<keyword evidence="10" id="KW-1185">Reference proteome</keyword>
<comment type="subunit">
    <text evidence="7">Forms oligomers.</text>
</comment>
<reference evidence="9 10" key="1">
    <citation type="submission" date="2016-10" db="EMBL/GenBank/DDBJ databases">
        <authorList>
            <person name="de Groot N.N."/>
        </authorList>
    </citation>
    <scope>NUCLEOTIDE SEQUENCE [LARGE SCALE GENOMIC DNA]</scope>
    <source>
        <strain evidence="9 10">CGMCC 1.10959</strain>
    </source>
</reference>
<dbReference type="InterPro" id="IPR007159">
    <property type="entry name" value="SpoVT-AbrB_dom"/>
</dbReference>
<dbReference type="InterPro" id="IPR003444">
    <property type="entry name" value="MraZ"/>
</dbReference>
<organism evidence="9 10">
    <name type="scientific">Sedimentitalea nanhaiensis</name>
    <dbReference type="NCBI Taxonomy" id="999627"/>
    <lineage>
        <taxon>Bacteria</taxon>
        <taxon>Pseudomonadati</taxon>
        <taxon>Pseudomonadota</taxon>
        <taxon>Alphaproteobacteria</taxon>
        <taxon>Rhodobacterales</taxon>
        <taxon>Paracoccaceae</taxon>
        <taxon>Sedimentitalea</taxon>
    </lineage>
</organism>
<dbReference type="InterPro" id="IPR035642">
    <property type="entry name" value="MraZ_N"/>
</dbReference>
<dbReference type="GO" id="GO:0000976">
    <property type="term" value="F:transcription cis-regulatory region binding"/>
    <property type="evidence" value="ECO:0007669"/>
    <property type="project" value="TreeGrafter"/>
</dbReference>
<dbReference type="STRING" id="999627.SAMN05216236_108131"/>
<dbReference type="SUPFAM" id="SSF89447">
    <property type="entry name" value="AbrB/MazE/MraZ-like"/>
    <property type="match status" value="1"/>
</dbReference>
<dbReference type="Pfam" id="PF02381">
    <property type="entry name" value="MraZ"/>
    <property type="match status" value="2"/>
</dbReference>
<dbReference type="OrthoDB" id="9807753at2"/>
<evidence type="ECO:0000313" key="9">
    <source>
        <dbReference type="EMBL" id="SFT81994.1"/>
    </source>
</evidence>
<evidence type="ECO:0000256" key="2">
    <source>
        <dbReference type="ARBA" id="ARBA00022490"/>
    </source>
</evidence>
<evidence type="ECO:0000259" key="8">
    <source>
        <dbReference type="PROSITE" id="PS51740"/>
    </source>
</evidence>
<feature type="domain" description="SpoVT-AbrB" evidence="8">
    <location>
        <begin position="8"/>
        <end position="51"/>
    </location>
</feature>
<dbReference type="CDD" id="cd16321">
    <property type="entry name" value="MraZ_C"/>
    <property type="match status" value="1"/>
</dbReference>
<dbReference type="eggNOG" id="COG2001">
    <property type="taxonomic scope" value="Bacteria"/>
</dbReference>
<dbReference type="HAMAP" id="MF_01008">
    <property type="entry name" value="MraZ"/>
    <property type="match status" value="1"/>
</dbReference>
<dbReference type="AlphaFoldDB" id="A0A1I7B4E6"/>
<dbReference type="RefSeq" id="WP_027263586.1">
    <property type="nucleotide sequence ID" value="NZ_FPAW01000008.1"/>
</dbReference>
<feature type="domain" description="SpoVT-AbrB" evidence="8">
    <location>
        <begin position="92"/>
        <end position="135"/>
    </location>
</feature>
<evidence type="ECO:0000256" key="5">
    <source>
        <dbReference type="ARBA" id="ARBA00023125"/>
    </source>
</evidence>
<dbReference type="PANTHER" id="PTHR34701">
    <property type="entry name" value="TRANSCRIPTIONAL REGULATOR MRAZ"/>
    <property type="match status" value="1"/>
</dbReference>
<dbReference type="InterPro" id="IPR035644">
    <property type="entry name" value="MraZ_C"/>
</dbReference>
<evidence type="ECO:0000313" key="10">
    <source>
        <dbReference type="Proteomes" id="UP000182466"/>
    </source>
</evidence>
<dbReference type="NCBIfam" id="NF001476">
    <property type="entry name" value="PRK00326.2-2"/>
    <property type="match status" value="1"/>
</dbReference>
<evidence type="ECO:0000256" key="6">
    <source>
        <dbReference type="ARBA" id="ARBA00023163"/>
    </source>
</evidence>
<dbReference type="GO" id="GO:2000143">
    <property type="term" value="P:negative regulation of DNA-templated transcription initiation"/>
    <property type="evidence" value="ECO:0007669"/>
    <property type="project" value="TreeGrafter"/>
</dbReference>
<evidence type="ECO:0000256" key="7">
    <source>
        <dbReference type="HAMAP-Rule" id="MF_01008"/>
    </source>
</evidence>
<evidence type="ECO:0000256" key="1">
    <source>
        <dbReference type="ARBA" id="ARBA00013860"/>
    </source>
</evidence>
<keyword evidence="2 7" id="KW-0963">Cytoplasm</keyword>
<dbReference type="PANTHER" id="PTHR34701:SF1">
    <property type="entry name" value="TRANSCRIPTIONAL REGULATOR MRAZ"/>
    <property type="match status" value="1"/>
</dbReference>
<keyword evidence="4 7" id="KW-0805">Transcription regulation</keyword>
<keyword evidence="6 7" id="KW-0804">Transcription</keyword>
<dbReference type="CDD" id="cd16320">
    <property type="entry name" value="MraZ_N"/>
    <property type="match status" value="1"/>
</dbReference>
<protein>
    <recommendedName>
        <fullName evidence="1 7">Transcriptional regulator MraZ</fullName>
    </recommendedName>
</protein>
<accession>A0A1I7B4E6</accession>
<dbReference type="Gene3D" id="3.40.1550.20">
    <property type="entry name" value="Transcriptional regulator MraZ domain"/>
    <property type="match status" value="1"/>
</dbReference>
<dbReference type="InterPro" id="IPR020603">
    <property type="entry name" value="MraZ_dom"/>
</dbReference>
<evidence type="ECO:0000256" key="3">
    <source>
        <dbReference type="ARBA" id="ARBA00022737"/>
    </source>
</evidence>
<comment type="subcellular location">
    <subcellularLocation>
        <location evidence="7">Cytoplasm</location>
        <location evidence="7">Nucleoid</location>
    </subcellularLocation>
</comment>
<dbReference type="EMBL" id="FPAW01000008">
    <property type="protein sequence ID" value="SFT81994.1"/>
    <property type="molecule type" value="Genomic_DNA"/>
</dbReference>
<dbReference type="InterPro" id="IPR038619">
    <property type="entry name" value="MraZ_sf"/>
</dbReference>
<dbReference type="Proteomes" id="UP000182466">
    <property type="component" value="Unassembled WGS sequence"/>
</dbReference>
<dbReference type="GO" id="GO:0009295">
    <property type="term" value="C:nucleoid"/>
    <property type="evidence" value="ECO:0007669"/>
    <property type="project" value="UniProtKB-SubCell"/>
</dbReference>
<keyword evidence="3" id="KW-0677">Repeat</keyword>